<keyword evidence="4" id="KW-1185">Reference proteome</keyword>
<dbReference type="GO" id="GO:0016301">
    <property type="term" value="F:kinase activity"/>
    <property type="evidence" value="ECO:0007669"/>
    <property type="project" value="UniProtKB-KW"/>
</dbReference>
<feature type="region of interest" description="Disordered" evidence="1">
    <location>
        <begin position="207"/>
        <end position="309"/>
    </location>
</feature>
<dbReference type="Pfam" id="PF08757">
    <property type="entry name" value="CotH"/>
    <property type="match status" value="2"/>
</dbReference>
<keyword evidence="2" id="KW-1133">Transmembrane helix</keyword>
<keyword evidence="2" id="KW-0812">Transmembrane</keyword>
<feature type="compositionally biased region" description="Polar residues" evidence="1">
    <location>
        <begin position="253"/>
        <end position="272"/>
    </location>
</feature>
<evidence type="ECO:0000313" key="3">
    <source>
        <dbReference type="EMBL" id="MDA3733874.1"/>
    </source>
</evidence>
<reference evidence="3" key="1">
    <citation type="journal article" date="2023" name="Int. J. Syst. Evol. Microbiol.">
        <title>&lt;i&gt;Holtiella tumoricola&lt;/i&gt; gen. nov. sp. nov., isolated from a human clinical sample.</title>
        <authorList>
            <person name="Allen-Vercoe E."/>
            <person name="Daigneault M.C."/>
            <person name="Vancuren S.J."/>
            <person name="Cochrane K."/>
            <person name="O'Neal L.L."/>
            <person name="Sankaranarayanan K."/>
            <person name="Lawson P.A."/>
        </authorList>
    </citation>
    <scope>NUCLEOTIDE SEQUENCE</scope>
    <source>
        <strain evidence="3">CC70A</strain>
    </source>
</reference>
<dbReference type="EMBL" id="JAQIFT010000068">
    <property type="protein sequence ID" value="MDA3733874.1"/>
    <property type="molecule type" value="Genomic_DNA"/>
</dbReference>
<evidence type="ECO:0000256" key="1">
    <source>
        <dbReference type="SAM" id="MobiDB-lite"/>
    </source>
</evidence>
<proteinExistence type="predicted"/>
<feature type="compositionally biased region" description="Gly residues" evidence="1">
    <location>
        <begin position="297"/>
        <end position="309"/>
    </location>
</feature>
<feature type="compositionally biased region" description="Basic and acidic residues" evidence="1">
    <location>
        <begin position="217"/>
        <end position="227"/>
    </location>
</feature>
<name>A0AA42DR66_9FIRM</name>
<feature type="compositionally biased region" description="Polar residues" evidence="1">
    <location>
        <begin position="568"/>
        <end position="579"/>
    </location>
</feature>
<dbReference type="Proteomes" id="UP001169242">
    <property type="component" value="Unassembled WGS sequence"/>
</dbReference>
<feature type="transmembrane region" description="Helical" evidence="2">
    <location>
        <begin position="600"/>
        <end position="620"/>
    </location>
</feature>
<keyword evidence="3" id="KW-0418">Kinase</keyword>
<dbReference type="RefSeq" id="WP_271013554.1">
    <property type="nucleotide sequence ID" value="NZ_JAQIFT010000068.1"/>
</dbReference>
<dbReference type="PANTHER" id="PTHR40050">
    <property type="entry name" value="INNER SPORE COAT PROTEIN H"/>
    <property type="match status" value="1"/>
</dbReference>
<evidence type="ECO:0000256" key="2">
    <source>
        <dbReference type="SAM" id="Phobius"/>
    </source>
</evidence>
<feature type="region of interest" description="Disordered" evidence="1">
    <location>
        <begin position="566"/>
        <end position="589"/>
    </location>
</feature>
<feature type="transmembrane region" description="Helical" evidence="2">
    <location>
        <begin position="7"/>
        <end position="28"/>
    </location>
</feature>
<dbReference type="PANTHER" id="PTHR40050:SF1">
    <property type="entry name" value="INNER SPORE COAT PROTEIN H"/>
    <property type="match status" value="1"/>
</dbReference>
<dbReference type="AlphaFoldDB" id="A0AA42DR66"/>
<evidence type="ECO:0000313" key="4">
    <source>
        <dbReference type="Proteomes" id="UP001169242"/>
    </source>
</evidence>
<gene>
    <name evidence="3" type="ORF">PBV87_20580</name>
</gene>
<keyword evidence="3" id="KW-0808">Transferase</keyword>
<sequence>MITNRNLNRWIGIGLSIVCFCLLLAILYQPSIEVSTSLEVPLYETKLFNQNQVSIIDVQIEQSEWDEMIESALEENYVKCNLVINGETYYNVGIRAKGNSSLSQVASDPDTDRVSFKIKFDKYVKGQNYYGLDKFVLNNNFMDATSMKEYLSYEIMDYIGVVNPLHAYTQITVNGEPWGLYLAVEALEQSFADRNFGSDYGQLYKPETVGMGGGGKEGGDKMERPDGQEPIPGVQEMPEGSQGQMGNGPTMPEGSQGQMGNGPTMSEGSQGQMGNGPTIPAGGEGQMIPPDFEGMPQGNGGFGGNGGGSDLVYSDDQVESYSSIFESAVFKTTSEDEERVITALRNLNDGTDLEQYVNVESVLKYFAANTFVVNLDSYVSSMKHNYYLYEDNGQLSMLPWDYNLAFGGFQAGTASLAVNFPIDTPISGVDLSERPIIGKLLEVEVYKELYHTYLQQIVEEYIGSGLYAQTIKQVQNLISPYIKEDPTAFYTYDEYVKAVATLKQFGILRAESVKGQLNGTIPSTTETQKEKNHLLVDASLINLEVMGTQGGGMDKDGGGRLMGMPTDGSISNKTNQRPVDQQKGGPMPNQIPAKSDTSSLMINVVAMTALLGALVYVWAFKKRKR</sequence>
<dbReference type="InterPro" id="IPR014867">
    <property type="entry name" value="Spore_coat_CotH_CotH2/3/7"/>
</dbReference>
<protein>
    <submittedName>
        <fullName evidence="3">CotH kinase family protein</fullName>
    </submittedName>
</protein>
<accession>A0AA42DR66</accession>
<organism evidence="3 4">
    <name type="scientific">Holtiella tumoricola</name>
    <dbReference type="NCBI Taxonomy" id="3018743"/>
    <lineage>
        <taxon>Bacteria</taxon>
        <taxon>Bacillati</taxon>
        <taxon>Bacillota</taxon>
        <taxon>Clostridia</taxon>
        <taxon>Lachnospirales</taxon>
        <taxon>Cellulosilyticaceae</taxon>
        <taxon>Holtiella</taxon>
    </lineage>
</organism>
<keyword evidence="2" id="KW-0472">Membrane</keyword>
<comment type="caution">
    <text evidence="3">The sequence shown here is derived from an EMBL/GenBank/DDBJ whole genome shotgun (WGS) entry which is preliminary data.</text>
</comment>